<dbReference type="AlphaFoldDB" id="A0A671WPB4"/>
<dbReference type="EC" id="4.1.2.13" evidence="3 7"/>
<dbReference type="OMA" id="CKGQYVT"/>
<evidence type="ECO:0000256" key="3">
    <source>
        <dbReference type="ARBA" id="ARBA00013068"/>
    </source>
</evidence>
<dbReference type="GeneTree" id="ENSGT00950000182987"/>
<organism evidence="9 10">
    <name type="scientific">Sparus aurata</name>
    <name type="common">Gilthead sea bream</name>
    <dbReference type="NCBI Taxonomy" id="8175"/>
    <lineage>
        <taxon>Eukaryota</taxon>
        <taxon>Metazoa</taxon>
        <taxon>Chordata</taxon>
        <taxon>Craniata</taxon>
        <taxon>Vertebrata</taxon>
        <taxon>Euteleostomi</taxon>
        <taxon>Actinopterygii</taxon>
        <taxon>Neopterygii</taxon>
        <taxon>Teleostei</taxon>
        <taxon>Neoteleostei</taxon>
        <taxon>Acanthomorphata</taxon>
        <taxon>Eupercaria</taxon>
        <taxon>Spariformes</taxon>
        <taxon>Sparidae</taxon>
        <taxon>Sparus</taxon>
    </lineage>
</organism>
<sequence>APPRPWQAPPPQRPAGNKCSVVLCARPSQSVQLLFGAFGSCLFPLLPSLFDKTLKMTHQFPSLSPEQKKELSDIAQRIVAPGKGILAADESTGTMGKRFQNINVENIEENRRCFRDILFSTDASIANCVGGIIFFHETLYQKSSNGKLFPQVVKEKGIVVGIKVDKGTAPLMGTDKETTTQGLDGLSERCAQYKKDGCDFAKWRCVLKISDGCPSALAIAENANVLARYASICQMNGLVPIVEPEILPDGDHDLQRCQYATEKVLAAVYKALSDHHVYLEGTLLKPNMVTPGHSCPKKFTPQEVAMATVTALRRTVPASVPGICFLSGGQSEEEASIHLNAINQVPLHRPWKLTFSYGRALQASALAAWQGKDANKAATQQVFVTRAKINGLASKGEYKPSGSADQASQQSLYTASYVY</sequence>
<dbReference type="GO" id="GO:0004332">
    <property type="term" value="F:fructose-bisphosphate aldolase activity"/>
    <property type="evidence" value="ECO:0007669"/>
    <property type="project" value="UniProtKB-EC"/>
</dbReference>
<name>A0A671WPB4_SPAAU</name>
<dbReference type="PROSITE" id="PS00158">
    <property type="entry name" value="ALDOLASE_CLASS_I"/>
    <property type="match status" value="1"/>
</dbReference>
<dbReference type="CDD" id="cd00948">
    <property type="entry name" value="FBP_aldolase_I_a"/>
    <property type="match status" value="1"/>
</dbReference>
<evidence type="ECO:0000313" key="10">
    <source>
        <dbReference type="Proteomes" id="UP000472265"/>
    </source>
</evidence>
<protein>
    <recommendedName>
        <fullName evidence="3 7">Fructose-bisphosphate aldolase</fullName>
        <ecNumber evidence="3 7">4.1.2.13</ecNumber>
    </recommendedName>
</protein>
<keyword evidence="10" id="KW-1185">Reference proteome</keyword>
<dbReference type="InParanoid" id="A0A671WPB4"/>
<evidence type="ECO:0000256" key="4">
    <source>
        <dbReference type="ARBA" id="ARBA00023152"/>
    </source>
</evidence>
<evidence type="ECO:0000256" key="5">
    <source>
        <dbReference type="ARBA" id="ARBA00023239"/>
    </source>
</evidence>
<reference evidence="9" key="2">
    <citation type="submission" date="2025-08" db="UniProtKB">
        <authorList>
            <consortium name="Ensembl"/>
        </authorList>
    </citation>
    <scope>IDENTIFICATION</scope>
</reference>
<evidence type="ECO:0000256" key="7">
    <source>
        <dbReference type="RuleBase" id="RU003994"/>
    </source>
</evidence>
<keyword evidence="5 7" id="KW-0456">Lyase</keyword>
<dbReference type="GO" id="GO:0006096">
    <property type="term" value="P:glycolytic process"/>
    <property type="evidence" value="ECO:0007669"/>
    <property type="project" value="UniProtKB-UniPathway"/>
</dbReference>
<dbReference type="FunCoup" id="A0A671WPB4">
    <property type="interactions" value="684"/>
</dbReference>
<comment type="pathway">
    <text evidence="1 8">Carbohydrate degradation; glycolysis; D-glyceraldehyde 3-phosphate and glycerone phosphate from D-glucose: step 4/4.</text>
</comment>
<evidence type="ECO:0000256" key="1">
    <source>
        <dbReference type="ARBA" id="ARBA00004714"/>
    </source>
</evidence>
<dbReference type="InterPro" id="IPR013785">
    <property type="entry name" value="Aldolase_TIM"/>
</dbReference>
<comment type="similarity">
    <text evidence="2 7">Belongs to the class I fructose-bisphosphate aldolase family.</text>
</comment>
<keyword evidence="4 7" id="KW-0324">Glycolysis</keyword>
<evidence type="ECO:0000313" key="9">
    <source>
        <dbReference type="Ensembl" id="ENSSAUP00010040868.1"/>
    </source>
</evidence>
<gene>
    <name evidence="9" type="primary">ALDOB</name>
    <name evidence="9" type="synonym">aldob</name>
</gene>
<dbReference type="InterPro" id="IPR029768">
    <property type="entry name" value="Aldolase_I_AS"/>
</dbReference>
<dbReference type="Gene3D" id="3.20.20.70">
    <property type="entry name" value="Aldolase class I"/>
    <property type="match status" value="1"/>
</dbReference>
<dbReference type="PANTHER" id="PTHR11627">
    <property type="entry name" value="FRUCTOSE-BISPHOSPHATE ALDOLASE"/>
    <property type="match status" value="1"/>
</dbReference>
<evidence type="ECO:0000256" key="8">
    <source>
        <dbReference type="RuleBase" id="RU004257"/>
    </source>
</evidence>
<comment type="catalytic activity">
    <reaction evidence="7">
        <text>beta-D-fructose 1,6-bisphosphate = D-glyceraldehyde 3-phosphate + dihydroxyacetone phosphate</text>
        <dbReference type="Rhea" id="RHEA:14729"/>
        <dbReference type="ChEBI" id="CHEBI:32966"/>
        <dbReference type="ChEBI" id="CHEBI:57642"/>
        <dbReference type="ChEBI" id="CHEBI:59776"/>
        <dbReference type="EC" id="4.1.2.13"/>
    </reaction>
</comment>
<evidence type="ECO:0000256" key="6">
    <source>
        <dbReference type="ARBA" id="ARBA00023270"/>
    </source>
</evidence>
<dbReference type="Pfam" id="PF00274">
    <property type="entry name" value="Glycolytic"/>
    <property type="match status" value="1"/>
</dbReference>
<dbReference type="NCBIfam" id="NF033379">
    <property type="entry name" value="FrucBisAld_I"/>
    <property type="match status" value="1"/>
</dbReference>
<proteinExistence type="inferred from homology"/>
<evidence type="ECO:0000256" key="2">
    <source>
        <dbReference type="ARBA" id="ARBA00010387"/>
    </source>
</evidence>
<dbReference type="Ensembl" id="ENSSAUT00010043047.1">
    <property type="protein sequence ID" value="ENSSAUP00010040868.1"/>
    <property type="gene ID" value="ENSSAUG00010017018.1"/>
</dbReference>
<reference evidence="9" key="1">
    <citation type="submission" date="2021-04" db="EMBL/GenBank/DDBJ databases">
        <authorList>
            <consortium name="Wellcome Sanger Institute Data Sharing"/>
        </authorList>
    </citation>
    <scope>NUCLEOTIDE SEQUENCE [LARGE SCALE GENOMIC DNA]</scope>
</reference>
<reference evidence="9" key="3">
    <citation type="submission" date="2025-09" db="UniProtKB">
        <authorList>
            <consortium name="Ensembl"/>
        </authorList>
    </citation>
    <scope>IDENTIFICATION</scope>
</reference>
<dbReference type="UniPathway" id="UPA00109">
    <property type="reaction ID" value="UER00183"/>
</dbReference>
<dbReference type="FunFam" id="3.20.20.70:FF:000021">
    <property type="entry name" value="Fructose-bisphosphate aldolase"/>
    <property type="match status" value="1"/>
</dbReference>
<keyword evidence="6" id="KW-0704">Schiff base</keyword>
<dbReference type="SUPFAM" id="SSF51569">
    <property type="entry name" value="Aldolase"/>
    <property type="match status" value="1"/>
</dbReference>
<accession>A0A671WPB4</accession>
<dbReference type="InterPro" id="IPR000741">
    <property type="entry name" value="FBA_I"/>
</dbReference>
<dbReference type="Proteomes" id="UP000472265">
    <property type="component" value="Chromosome 18"/>
</dbReference>